<comment type="subcellular location">
    <subcellularLocation>
        <location evidence="1 7">Cell membrane</location>
        <topology evidence="1 7">Multi-pass membrane protein</topology>
    </subcellularLocation>
</comment>
<dbReference type="InterPro" id="IPR045621">
    <property type="entry name" value="BPD_transp_1_N"/>
</dbReference>
<evidence type="ECO:0000256" key="3">
    <source>
        <dbReference type="ARBA" id="ARBA00022475"/>
    </source>
</evidence>
<evidence type="ECO:0000256" key="7">
    <source>
        <dbReference type="RuleBase" id="RU363032"/>
    </source>
</evidence>
<accession>A0A154KQD4</accession>
<evidence type="ECO:0000313" key="11">
    <source>
        <dbReference type="Proteomes" id="UP000219068"/>
    </source>
</evidence>
<evidence type="ECO:0000259" key="8">
    <source>
        <dbReference type="PROSITE" id="PS50928"/>
    </source>
</evidence>
<gene>
    <name evidence="10" type="ORF">SAMN05428964_108130</name>
    <name evidence="9" type="ORF">TH44_01500</name>
</gene>
<dbReference type="InterPro" id="IPR000515">
    <property type="entry name" value="MetI-like"/>
</dbReference>
<dbReference type="GO" id="GO:0005886">
    <property type="term" value="C:plasma membrane"/>
    <property type="evidence" value="ECO:0007669"/>
    <property type="project" value="UniProtKB-SubCell"/>
</dbReference>
<keyword evidence="6 7" id="KW-0472">Membrane</keyword>
<dbReference type="GO" id="GO:0055085">
    <property type="term" value="P:transmembrane transport"/>
    <property type="evidence" value="ECO:0007669"/>
    <property type="project" value="InterPro"/>
</dbReference>
<evidence type="ECO:0000313" key="12">
    <source>
        <dbReference type="Proteomes" id="UP000252266"/>
    </source>
</evidence>
<dbReference type="Gene3D" id="1.10.3720.10">
    <property type="entry name" value="MetI-like"/>
    <property type="match status" value="1"/>
</dbReference>
<dbReference type="Proteomes" id="UP000252266">
    <property type="component" value="Unassembled WGS sequence"/>
</dbReference>
<feature type="transmembrane region" description="Helical" evidence="7">
    <location>
        <begin position="226"/>
        <end position="255"/>
    </location>
</feature>
<evidence type="ECO:0000313" key="10">
    <source>
        <dbReference type="EMBL" id="SOC30144.1"/>
    </source>
</evidence>
<dbReference type="SUPFAM" id="SSF161098">
    <property type="entry name" value="MetI-like"/>
    <property type="match status" value="1"/>
</dbReference>
<name>A0A154KQD4_9PROT</name>
<dbReference type="Pfam" id="PF00528">
    <property type="entry name" value="BPD_transp_1"/>
    <property type="match status" value="1"/>
</dbReference>
<dbReference type="InterPro" id="IPR035906">
    <property type="entry name" value="MetI-like_sf"/>
</dbReference>
<keyword evidence="5 7" id="KW-1133">Transmembrane helix</keyword>
<dbReference type="EMBL" id="OBMM01000008">
    <property type="protein sequence ID" value="SOC30144.1"/>
    <property type="molecule type" value="Genomic_DNA"/>
</dbReference>
<evidence type="ECO:0000256" key="2">
    <source>
        <dbReference type="ARBA" id="ARBA00022448"/>
    </source>
</evidence>
<dbReference type="EMBL" id="JPWJ01000001">
    <property type="protein sequence ID" value="RCK52922.1"/>
    <property type="molecule type" value="Genomic_DNA"/>
</dbReference>
<feature type="transmembrane region" description="Helical" evidence="7">
    <location>
        <begin position="130"/>
        <end position="156"/>
    </location>
</feature>
<sequence>MLVYTLKRLGLALLVTLAVSMLSFALLYLSGDPAAAIAGETANAEDIEAVRIYYGFDRPWVVQYGEWMFNAIRGDFGTSYYFKLPVSQLVAERLSVTMLLGVCGISFALLTAVPLGVAAAVRPNSIIDRIALFLSVMGQAMPSFWFGLVLIVLFSIKLRLLPPSGSDSWQNFVMPTIVLGYYAMPAIMRLTRAGMLDVLGADYVRTARAKGAGEFRVMFKHALRNAIIPVVSLAAVQMGFMLGGSIVVESIFALHGAGYLAWESIGRNDLPTVQALILVFSMFYIVFTFLSDLLNAWLDPRMRVG</sequence>
<dbReference type="AlphaFoldDB" id="A0A154KQD4"/>
<keyword evidence="3" id="KW-1003">Cell membrane</keyword>
<keyword evidence="4 7" id="KW-0812">Transmembrane</keyword>
<dbReference type="RefSeq" id="WP_062953459.1">
    <property type="nucleotide sequence ID" value="NZ_JALLPZ010000002.1"/>
</dbReference>
<dbReference type="Proteomes" id="UP000219068">
    <property type="component" value="Unassembled WGS sequence"/>
</dbReference>
<dbReference type="PANTHER" id="PTHR43163:SF6">
    <property type="entry name" value="DIPEPTIDE TRANSPORT SYSTEM PERMEASE PROTEIN DPPB-RELATED"/>
    <property type="match status" value="1"/>
</dbReference>
<dbReference type="CDD" id="cd06261">
    <property type="entry name" value="TM_PBP2"/>
    <property type="match status" value="1"/>
</dbReference>
<feature type="domain" description="ABC transmembrane type-1" evidence="8">
    <location>
        <begin position="94"/>
        <end position="291"/>
    </location>
</feature>
<feature type="transmembrane region" description="Helical" evidence="7">
    <location>
        <begin position="168"/>
        <end position="187"/>
    </location>
</feature>
<reference evidence="10 11" key="2">
    <citation type="submission" date="2017-08" db="EMBL/GenBank/DDBJ databases">
        <authorList>
            <person name="de Groot N.N."/>
        </authorList>
    </citation>
    <scope>NUCLEOTIDE SEQUENCE [LARGE SCALE GENOMIC DNA]</scope>
    <source>
        <strain evidence="10 11">USBA 78</strain>
    </source>
</reference>
<dbReference type="PROSITE" id="PS50928">
    <property type="entry name" value="ABC_TM1"/>
    <property type="match status" value="1"/>
</dbReference>
<proteinExistence type="inferred from homology"/>
<keyword evidence="2 7" id="KW-0813">Transport</keyword>
<evidence type="ECO:0000256" key="5">
    <source>
        <dbReference type="ARBA" id="ARBA00022989"/>
    </source>
</evidence>
<evidence type="ECO:0000313" key="9">
    <source>
        <dbReference type="EMBL" id="RCK52922.1"/>
    </source>
</evidence>
<evidence type="ECO:0000256" key="1">
    <source>
        <dbReference type="ARBA" id="ARBA00004651"/>
    </source>
</evidence>
<comment type="similarity">
    <text evidence="7">Belongs to the binding-protein-dependent transport system permease family.</text>
</comment>
<evidence type="ECO:0000256" key="6">
    <source>
        <dbReference type="ARBA" id="ARBA00023136"/>
    </source>
</evidence>
<protein>
    <submittedName>
        <fullName evidence="9">ABC transporter permease</fullName>
    </submittedName>
    <submittedName>
        <fullName evidence="10">Peptide/nickel transport system permease protein</fullName>
    </submittedName>
</protein>
<organism evidence="9 12">
    <name type="scientific">Thalassospira xiamenensis</name>
    <dbReference type="NCBI Taxonomy" id="220697"/>
    <lineage>
        <taxon>Bacteria</taxon>
        <taxon>Pseudomonadati</taxon>
        <taxon>Pseudomonadota</taxon>
        <taxon>Alphaproteobacteria</taxon>
        <taxon>Rhodospirillales</taxon>
        <taxon>Thalassospiraceae</taxon>
        <taxon>Thalassospira</taxon>
    </lineage>
</organism>
<reference evidence="9 12" key="1">
    <citation type="submission" date="2014-07" db="EMBL/GenBank/DDBJ databases">
        <title>Draft genome sequence of Thalassospira xiamenensis IB13.</title>
        <authorList>
            <person name="Lai Q."/>
            <person name="Shao Z."/>
        </authorList>
    </citation>
    <scope>NUCLEOTIDE SEQUENCE [LARGE SCALE GENOMIC DNA]</scope>
    <source>
        <strain evidence="9 12">IB13</strain>
    </source>
</reference>
<dbReference type="Pfam" id="PF19300">
    <property type="entry name" value="BPD_transp_1_N"/>
    <property type="match status" value="1"/>
</dbReference>
<feature type="transmembrane region" description="Helical" evidence="7">
    <location>
        <begin position="94"/>
        <end position="118"/>
    </location>
</feature>
<dbReference type="PANTHER" id="PTHR43163">
    <property type="entry name" value="DIPEPTIDE TRANSPORT SYSTEM PERMEASE PROTEIN DPPB-RELATED"/>
    <property type="match status" value="1"/>
</dbReference>
<feature type="transmembrane region" description="Helical" evidence="7">
    <location>
        <begin position="275"/>
        <end position="298"/>
    </location>
</feature>
<evidence type="ECO:0000256" key="4">
    <source>
        <dbReference type="ARBA" id="ARBA00022692"/>
    </source>
</evidence>